<feature type="transmembrane region" description="Helical" evidence="1">
    <location>
        <begin position="12"/>
        <end position="30"/>
    </location>
</feature>
<keyword evidence="1" id="KW-1133">Transmembrane helix</keyword>
<keyword evidence="1" id="KW-0472">Membrane</keyword>
<protein>
    <recommendedName>
        <fullName evidence="4">Secreted protein</fullName>
    </recommendedName>
</protein>
<proteinExistence type="predicted"/>
<organism evidence="2 3">
    <name type="scientific">Cercospora beticola</name>
    <name type="common">Sugarbeet leaf spot fungus</name>
    <dbReference type="NCBI Taxonomy" id="122368"/>
    <lineage>
        <taxon>Eukaryota</taxon>
        <taxon>Fungi</taxon>
        <taxon>Dikarya</taxon>
        <taxon>Ascomycota</taxon>
        <taxon>Pezizomycotina</taxon>
        <taxon>Dothideomycetes</taxon>
        <taxon>Dothideomycetidae</taxon>
        <taxon>Mycosphaerellales</taxon>
        <taxon>Mycosphaerellaceae</taxon>
        <taxon>Cercospora</taxon>
    </lineage>
</organism>
<keyword evidence="1" id="KW-0812">Transmembrane</keyword>
<sequence>MMDHYCTQPRAFLLQSAALVSTAAAVALLIPRRQLSISQRCVMTSMAVEARVFTCPPAKFSSPHLLLDPCHDSNLTAFPLFAPAPTSPSPSHFDRATTN</sequence>
<keyword evidence="3" id="KW-1185">Reference proteome</keyword>
<accession>A0ABZ0NYM7</accession>
<name>A0ABZ0NYM7_CERBT</name>
<dbReference type="RefSeq" id="XP_065459235.1">
    <property type="nucleotide sequence ID" value="XM_065603163.1"/>
</dbReference>
<evidence type="ECO:0008006" key="4">
    <source>
        <dbReference type="Google" id="ProtNLM"/>
    </source>
</evidence>
<reference evidence="2 3" key="1">
    <citation type="submission" date="2023-09" db="EMBL/GenBank/DDBJ databases">
        <title>Complete-Gapless Cercospora beticola genome.</title>
        <authorList>
            <person name="Wyatt N.A."/>
            <person name="Spanner R.E."/>
            <person name="Bolton M.D."/>
        </authorList>
    </citation>
    <scope>NUCLEOTIDE SEQUENCE [LARGE SCALE GENOMIC DNA]</scope>
    <source>
        <strain evidence="2">Cb09-40</strain>
    </source>
</reference>
<dbReference type="Proteomes" id="UP001302367">
    <property type="component" value="Chromosome 6"/>
</dbReference>
<dbReference type="GeneID" id="90644552"/>
<dbReference type="EMBL" id="CP134189">
    <property type="protein sequence ID" value="WPB04562.1"/>
    <property type="molecule type" value="Genomic_DNA"/>
</dbReference>
<evidence type="ECO:0000313" key="3">
    <source>
        <dbReference type="Proteomes" id="UP001302367"/>
    </source>
</evidence>
<gene>
    <name evidence="2" type="ORF">RHO25_009208</name>
</gene>
<evidence type="ECO:0000256" key="1">
    <source>
        <dbReference type="SAM" id="Phobius"/>
    </source>
</evidence>
<evidence type="ECO:0000313" key="2">
    <source>
        <dbReference type="EMBL" id="WPB04562.1"/>
    </source>
</evidence>